<evidence type="ECO:0000256" key="1">
    <source>
        <dbReference type="ARBA" id="ARBA00005889"/>
    </source>
</evidence>
<keyword evidence="4 6" id="KW-0862">Zinc</keyword>
<dbReference type="InterPro" id="IPR007527">
    <property type="entry name" value="Znf_SWIM"/>
</dbReference>
<feature type="domain" description="SWIM-type" evidence="8">
    <location>
        <begin position="95"/>
        <end position="133"/>
    </location>
</feature>
<feature type="region of interest" description="Disordered" evidence="7">
    <location>
        <begin position="221"/>
        <end position="247"/>
    </location>
</feature>
<sequence>MKPGVSIKQFFQSFERIVEAKRYNELICEYESRHKLPMLRYEMSPILIQMGKIYTHPIFTIFQQEFTPFLACCISERIESPPIFEYVITTVSHEKSCRVSFDNVSKSISCTCKKFETFGMLCSHALKVFEANDVKAIPKKYILKRWTKEGRSGIINNFIRREIEGDSKVATMQRYKQLASKMIRLASEVSSSEEYSTLVDECLNAVCRQISHLQLQTQHVDSHTDNHASKSMINDGTISKGFKHRPS</sequence>
<evidence type="ECO:0000256" key="5">
    <source>
        <dbReference type="PROSITE-ProRule" id="PRU00325"/>
    </source>
</evidence>
<dbReference type="GO" id="GO:0005634">
    <property type="term" value="C:nucleus"/>
    <property type="evidence" value="ECO:0007669"/>
    <property type="project" value="UniProtKB-SubCell"/>
</dbReference>
<dbReference type="InterPro" id="IPR006564">
    <property type="entry name" value="Znf_PMZ"/>
</dbReference>
<dbReference type="PROSITE" id="PS50966">
    <property type="entry name" value="ZF_SWIM"/>
    <property type="match status" value="1"/>
</dbReference>
<keyword evidence="2 6" id="KW-0479">Metal-binding</keyword>
<dbReference type="SMART" id="SM00575">
    <property type="entry name" value="ZnF_PMZ"/>
    <property type="match status" value="1"/>
</dbReference>
<keyword evidence="6" id="KW-0539">Nucleus</keyword>
<dbReference type="GO" id="GO:0008270">
    <property type="term" value="F:zinc ion binding"/>
    <property type="evidence" value="ECO:0007669"/>
    <property type="project" value="UniProtKB-UniRule"/>
</dbReference>
<dbReference type="PANTHER" id="PTHR31669">
    <property type="entry name" value="PROTEIN FAR1-RELATED SEQUENCE 10-RELATED"/>
    <property type="match status" value="1"/>
</dbReference>
<accession>A0A8B8JMN0</accession>
<dbReference type="AlphaFoldDB" id="A0A8B8JMN0"/>
<comment type="function">
    <text evidence="6">Putative transcription activator involved in regulating light control of development.</text>
</comment>
<evidence type="ECO:0000256" key="7">
    <source>
        <dbReference type="SAM" id="MobiDB-lite"/>
    </source>
</evidence>
<dbReference type="RefSeq" id="XP_027332720.1">
    <property type="nucleotide sequence ID" value="XM_027476919.1"/>
</dbReference>
<reference evidence="10" key="2">
    <citation type="submission" date="2025-08" db="UniProtKB">
        <authorList>
            <consortium name="RefSeq"/>
        </authorList>
    </citation>
    <scope>IDENTIFICATION</scope>
    <source>
        <tissue evidence="10">Young leaves</tissue>
    </source>
</reference>
<evidence type="ECO:0000256" key="4">
    <source>
        <dbReference type="ARBA" id="ARBA00022833"/>
    </source>
</evidence>
<dbReference type="GeneID" id="113847681"/>
<evidence type="ECO:0000256" key="3">
    <source>
        <dbReference type="ARBA" id="ARBA00022771"/>
    </source>
</evidence>
<dbReference type="KEGG" id="aprc:113847681"/>
<comment type="subcellular location">
    <subcellularLocation>
        <location evidence="6">Nucleus</location>
    </subcellularLocation>
</comment>
<keyword evidence="9" id="KW-1185">Reference proteome</keyword>
<dbReference type="GO" id="GO:0006355">
    <property type="term" value="P:regulation of DNA-templated transcription"/>
    <property type="evidence" value="ECO:0007669"/>
    <property type="project" value="UniProtKB-UniRule"/>
</dbReference>
<dbReference type="OrthoDB" id="1672286at2759"/>
<name>A0A8B8JMN0_ABRPR</name>
<keyword evidence="3 5" id="KW-0863">Zinc-finger</keyword>
<dbReference type="InterPro" id="IPR031052">
    <property type="entry name" value="FHY3/FAR1"/>
</dbReference>
<dbReference type="Pfam" id="PF04434">
    <property type="entry name" value="SWIM"/>
    <property type="match status" value="1"/>
</dbReference>
<organism evidence="9 10">
    <name type="scientific">Abrus precatorius</name>
    <name type="common">Indian licorice</name>
    <name type="synonym">Glycine abrus</name>
    <dbReference type="NCBI Taxonomy" id="3816"/>
    <lineage>
        <taxon>Eukaryota</taxon>
        <taxon>Viridiplantae</taxon>
        <taxon>Streptophyta</taxon>
        <taxon>Embryophyta</taxon>
        <taxon>Tracheophyta</taxon>
        <taxon>Spermatophyta</taxon>
        <taxon>Magnoliopsida</taxon>
        <taxon>eudicotyledons</taxon>
        <taxon>Gunneridae</taxon>
        <taxon>Pentapetalae</taxon>
        <taxon>rosids</taxon>
        <taxon>fabids</taxon>
        <taxon>Fabales</taxon>
        <taxon>Fabaceae</taxon>
        <taxon>Papilionoideae</taxon>
        <taxon>50 kb inversion clade</taxon>
        <taxon>NPAAA clade</taxon>
        <taxon>indigoferoid/millettioid clade</taxon>
        <taxon>Abreae</taxon>
        <taxon>Abrus</taxon>
    </lineage>
</organism>
<comment type="similarity">
    <text evidence="1 6">Belongs to the FHY3/FAR1 family.</text>
</comment>
<evidence type="ECO:0000313" key="10">
    <source>
        <dbReference type="RefSeq" id="XP_027332720.1"/>
    </source>
</evidence>
<reference evidence="9" key="1">
    <citation type="journal article" date="2019" name="Toxins">
        <title>Detection of Abrin-Like and Prepropulchellin-Like Toxin Genes and Transcripts Using Whole Genome Sequencing and Full-Length Transcript Sequencing of Abrus precatorius.</title>
        <authorList>
            <person name="Hovde B.T."/>
            <person name="Daligault H.E."/>
            <person name="Hanschen E.R."/>
            <person name="Kunde Y.A."/>
            <person name="Johnson M.B."/>
            <person name="Starkenburg S.R."/>
            <person name="Johnson S.L."/>
        </authorList>
    </citation>
    <scope>NUCLEOTIDE SEQUENCE [LARGE SCALE GENOMIC DNA]</scope>
</reference>
<gene>
    <name evidence="10" type="primary">LOC113847681</name>
</gene>
<protein>
    <recommendedName>
        <fullName evidence="6">Protein FAR1-RELATED SEQUENCE</fullName>
    </recommendedName>
</protein>
<dbReference type="Proteomes" id="UP000694853">
    <property type="component" value="Unplaced"/>
</dbReference>
<evidence type="ECO:0000259" key="8">
    <source>
        <dbReference type="PROSITE" id="PS50966"/>
    </source>
</evidence>
<evidence type="ECO:0000256" key="2">
    <source>
        <dbReference type="ARBA" id="ARBA00022723"/>
    </source>
</evidence>
<evidence type="ECO:0000256" key="6">
    <source>
        <dbReference type="RuleBase" id="RU367018"/>
    </source>
</evidence>
<proteinExistence type="inferred from homology"/>
<dbReference type="PANTHER" id="PTHR31669:SF251">
    <property type="entry name" value="PROTEIN FAR1-RELATED SEQUENCE"/>
    <property type="match status" value="1"/>
</dbReference>
<evidence type="ECO:0000313" key="9">
    <source>
        <dbReference type="Proteomes" id="UP000694853"/>
    </source>
</evidence>